<dbReference type="SUPFAM" id="SSF88946">
    <property type="entry name" value="Sigma2 domain of RNA polymerase sigma factors"/>
    <property type="match status" value="1"/>
</dbReference>
<dbReference type="InterPro" id="IPR039425">
    <property type="entry name" value="RNA_pol_sigma-70-like"/>
</dbReference>
<evidence type="ECO:0000313" key="8">
    <source>
        <dbReference type="Proteomes" id="UP001589797"/>
    </source>
</evidence>
<dbReference type="InterPro" id="IPR013324">
    <property type="entry name" value="RNA_pol_sigma_r3/r4-like"/>
</dbReference>
<dbReference type="InterPro" id="IPR007627">
    <property type="entry name" value="RNA_pol_sigma70_r2"/>
</dbReference>
<dbReference type="InterPro" id="IPR013249">
    <property type="entry name" value="RNA_pol_sigma70_r4_t2"/>
</dbReference>
<comment type="caution">
    <text evidence="7">The sequence shown here is derived from an EMBL/GenBank/DDBJ whole genome shotgun (WGS) entry which is preliminary data.</text>
</comment>
<evidence type="ECO:0000259" key="5">
    <source>
        <dbReference type="Pfam" id="PF04542"/>
    </source>
</evidence>
<dbReference type="InterPro" id="IPR036388">
    <property type="entry name" value="WH-like_DNA-bd_sf"/>
</dbReference>
<keyword evidence="4" id="KW-0804">Transcription</keyword>
<dbReference type="PANTHER" id="PTHR43133">
    <property type="entry name" value="RNA POLYMERASE ECF-TYPE SIGMA FACTO"/>
    <property type="match status" value="1"/>
</dbReference>
<comment type="similarity">
    <text evidence="1">Belongs to the sigma-70 factor family. ECF subfamily.</text>
</comment>
<dbReference type="CDD" id="cd06171">
    <property type="entry name" value="Sigma70_r4"/>
    <property type="match status" value="1"/>
</dbReference>
<evidence type="ECO:0000313" key="7">
    <source>
        <dbReference type="EMBL" id="MFC0263217.1"/>
    </source>
</evidence>
<reference evidence="7 8" key="1">
    <citation type="submission" date="2024-09" db="EMBL/GenBank/DDBJ databases">
        <authorList>
            <person name="Sun Q."/>
            <person name="Mori K."/>
        </authorList>
    </citation>
    <scope>NUCLEOTIDE SEQUENCE [LARGE SCALE GENOMIC DNA]</scope>
    <source>
        <strain evidence="7 8">CCM 7650</strain>
    </source>
</reference>
<keyword evidence="8" id="KW-1185">Reference proteome</keyword>
<accession>A0ABV6FUD5</accession>
<dbReference type="InterPro" id="IPR013325">
    <property type="entry name" value="RNA_pol_sigma_r2"/>
</dbReference>
<evidence type="ECO:0000256" key="3">
    <source>
        <dbReference type="ARBA" id="ARBA00023082"/>
    </source>
</evidence>
<dbReference type="EMBL" id="JBHLWI010000029">
    <property type="protein sequence ID" value="MFC0263217.1"/>
    <property type="molecule type" value="Genomic_DNA"/>
</dbReference>
<sequence length="190" mass="21755">MKKQSSHLEKDLLKGCLERNPTIQEAVYNRFSGQMYALCLRYVKESAAAEDILIIGFMKVFDRIHQFKGSGSFGGWIRRIMINECLMYLDKEKCLYKEIGLEGALPDPVYSLPSDSLAVEDLMKLINSLPIGYRTVFNLYAIEGFSHQEIAKKLKISENTSKSQLSRARTYLQKMINIRPYSNSKKLLVA</sequence>
<proteinExistence type="inferred from homology"/>
<dbReference type="RefSeq" id="WP_382387690.1">
    <property type="nucleotide sequence ID" value="NZ_JBHLWI010000029.1"/>
</dbReference>
<dbReference type="InterPro" id="IPR014284">
    <property type="entry name" value="RNA_pol_sigma-70_dom"/>
</dbReference>
<gene>
    <name evidence="7" type="ORF">ACFFIP_11025</name>
</gene>
<dbReference type="Gene3D" id="1.10.10.10">
    <property type="entry name" value="Winged helix-like DNA-binding domain superfamily/Winged helix DNA-binding domain"/>
    <property type="match status" value="1"/>
</dbReference>
<dbReference type="NCBIfam" id="TIGR02937">
    <property type="entry name" value="sigma70-ECF"/>
    <property type="match status" value="1"/>
</dbReference>
<dbReference type="Pfam" id="PF08281">
    <property type="entry name" value="Sigma70_r4_2"/>
    <property type="match status" value="1"/>
</dbReference>
<protein>
    <submittedName>
        <fullName evidence="7">RNA polymerase sigma factor</fullName>
    </submittedName>
</protein>
<feature type="domain" description="RNA polymerase sigma-70 region 2" evidence="5">
    <location>
        <begin position="28"/>
        <end position="93"/>
    </location>
</feature>
<keyword evidence="3" id="KW-0731">Sigma factor</keyword>
<dbReference type="Pfam" id="PF04542">
    <property type="entry name" value="Sigma70_r2"/>
    <property type="match status" value="1"/>
</dbReference>
<evidence type="ECO:0000256" key="1">
    <source>
        <dbReference type="ARBA" id="ARBA00010641"/>
    </source>
</evidence>
<evidence type="ECO:0000256" key="4">
    <source>
        <dbReference type="ARBA" id="ARBA00023163"/>
    </source>
</evidence>
<name>A0ABV6FUD5_9BACT</name>
<dbReference type="SUPFAM" id="SSF88659">
    <property type="entry name" value="Sigma3 and sigma4 domains of RNA polymerase sigma factors"/>
    <property type="match status" value="1"/>
</dbReference>
<keyword evidence="2" id="KW-0805">Transcription regulation</keyword>
<organism evidence="7 8">
    <name type="scientific">Fontibacter flavus</name>
    <dbReference type="NCBI Taxonomy" id="654838"/>
    <lineage>
        <taxon>Bacteria</taxon>
        <taxon>Pseudomonadati</taxon>
        <taxon>Bacteroidota</taxon>
        <taxon>Cytophagia</taxon>
        <taxon>Cytophagales</taxon>
        <taxon>Cyclobacteriaceae</taxon>
        <taxon>Fontibacter</taxon>
    </lineage>
</organism>
<dbReference type="Proteomes" id="UP001589797">
    <property type="component" value="Unassembled WGS sequence"/>
</dbReference>
<dbReference type="Gene3D" id="1.10.1740.10">
    <property type="match status" value="1"/>
</dbReference>
<evidence type="ECO:0000259" key="6">
    <source>
        <dbReference type="Pfam" id="PF08281"/>
    </source>
</evidence>
<feature type="domain" description="RNA polymerase sigma factor 70 region 4 type 2" evidence="6">
    <location>
        <begin position="121"/>
        <end position="170"/>
    </location>
</feature>
<dbReference type="PANTHER" id="PTHR43133:SF46">
    <property type="entry name" value="RNA POLYMERASE SIGMA-70 FACTOR ECF SUBFAMILY"/>
    <property type="match status" value="1"/>
</dbReference>
<evidence type="ECO:0000256" key="2">
    <source>
        <dbReference type="ARBA" id="ARBA00023015"/>
    </source>
</evidence>